<evidence type="ECO:0000313" key="2">
    <source>
        <dbReference type="Proteomes" id="UP001356427"/>
    </source>
</evidence>
<keyword evidence="2" id="KW-1185">Reference proteome</keyword>
<organism evidence="1 2">
    <name type="scientific">Coregonus suidteri</name>
    <dbReference type="NCBI Taxonomy" id="861788"/>
    <lineage>
        <taxon>Eukaryota</taxon>
        <taxon>Metazoa</taxon>
        <taxon>Chordata</taxon>
        <taxon>Craniata</taxon>
        <taxon>Vertebrata</taxon>
        <taxon>Euteleostomi</taxon>
        <taxon>Actinopterygii</taxon>
        <taxon>Neopterygii</taxon>
        <taxon>Teleostei</taxon>
        <taxon>Protacanthopterygii</taxon>
        <taxon>Salmoniformes</taxon>
        <taxon>Salmonidae</taxon>
        <taxon>Coregoninae</taxon>
        <taxon>Coregonus</taxon>
    </lineage>
</organism>
<name>A0AAN8LRN3_9TELE</name>
<proteinExistence type="predicted"/>
<comment type="caution">
    <text evidence="1">The sequence shown here is derived from an EMBL/GenBank/DDBJ whole genome shotgun (WGS) entry which is preliminary data.</text>
</comment>
<gene>
    <name evidence="1" type="ORF">J4Q44_G00126950</name>
</gene>
<reference evidence="1 2" key="1">
    <citation type="submission" date="2021-04" db="EMBL/GenBank/DDBJ databases">
        <authorList>
            <person name="De Guttry C."/>
            <person name="Zahm M."/>
            <person name="Klopp C."/>
            <person name="Cabau C."/>
            <person name="Louis A."/>
            <person name="Berthelot C."/>
            <person name="Parey E."/>
            <person name="Roest Crollius H."/>
            <person name="Montfort J."/>
            <person name="Robinson-Rechavi M."/>
            <person name="Bucao C."/>
            <person name="Bouchez O."/>
            <person name="Gislard M."/>
            <person name="Lluch J."/>
            <person name="Milhes M."/>
            <person name="Lampietro C."/>
            <person name="Lopez Roques C."/>
            <person name="Donnadieu C."/>
            <person name="Braasch I."/>
            <person name="Desvignes T."/>
            <person name="Postlethwait J."/>
            <person name="Bobe J."/>
            <person name="Wedekind C."/>
            <person name="Guiguen Y."/>
        </authorList>
    </citation>
    <scope>NUCLEOTIDE SEQUENCE [LARGE SCALE GENOMIC DNA]</scope>
    <source>
        <strain evidence="1">Cs_M1</strain>
        <tissue evidence="1">Blood</tissue>
    </source>
</reference>
<dbReference type="EMBL" id="JAGTTL010000010">
    <property type="protein sequence ID" value="KAK6317295.1"/>
    <property type="molecule type" value="Genomic_DNA"/>
</dbReference>
<dbReference type="Proteomes" id="UP001356427">
    <property type="component" value="Unassembled WGS sequence"/>
</dbReference>
<sequence>MLRYLIKTLLQMNLFTDTLRDPSNSSELLFNLSSIPSFNTSLLLDWGNFTSSINGLEDQGAVNLRVPRREARQRGRVRAAC</sequence>
<evidence type="ECO:0000313" key="1">
    <source>
        <dbReference type="EMBL" id="KAK6317295.1"/>
    </source>
</evidence>
<dbReference type="AlphaFoldDB" id="A0AAN8LRN3"/>
<accession>A0AAN8LRN3</accession>
<protein>
    <submittedName>
        <fullName evidence="1">Uncharacterized protein</fullName>
    </submittedName>
</protein>